<dbReference type="InterPro" id="IPR011011">
    <property type="entry name" value="Znf_FYVE_PHD"/>
</dbReference>
<keyword evidence="2 4" id="KW-0863">Zinc-finger</keyword>
<gene>
    <name evidence="7" type="ORF">DNTS_006115</name>
</gene>
<dbReference type="STRING" id="623744.A0A553NR91"/>
<evidence type="ECO:0000259" key="6">
    <source>
        <dbReference type="PROSITE" id="PS50016"/>
    </source>
</evidence>
<feature type="compositionally biased region" description="Polar residues" evidence="5">
    <location>
        <begin position="209"/>
        <end position="223"/>
    </location>
</feature>
<dbReference type="GO" id="GO:0008270">
    <property type="term" value="F:zinc ion binding"/>
    <property type="evidence" value="ECO:0007669"/>
    <property type="project" value="UniProtKB-KW"/>
</dbReference>
<proteinExistence type="predicted"/>
<dbReference type="PANTHER" id="PTHR24102:SF18">
    <property type="entry name" value="PHD FINGER PROTEIN 21B"/>
    <property type="match status" value="1"/>
</dbReference>
<organism evidence="7 8">
    <name type="scientific">Danionella cerebrum</name>
    <dbReference type="NCBI Taxonomy" id="2873325"/>
    <lineage>
        <taxon>Eukaryota</taxon>
        <taxon>Metazoa</taxon>
        <taxon>Chordata</taxon>
        <taxon>Craniata</taxon>
        <taxon>Vertebrata</taxon>
        <taxon>Euteleostomi</taxon>
        <taxon>Actinopterygii</taxon>
        <taxon>Neopterygii</taxon>
        <taxon>Teleostei</taxon>
        <taxon>Ostariophysi</taxon>
        <taxon>Cypriniformes</taxon>
        <taxon>Danionidae</taxon>
        <taxon>Danioninae</taxon>
        <taxon>Danionella</taxon>
    </lineage>
</organism>
<evidence type="ECO:0000256" key="4">
    <source>
        <dbReference type="PROSITE-ProRule" id="PRU00146"/>
    </source>
</evidence>
<dbReference type="PANTHER" id="PTHR24102">
    <property type="entry name" value="PHD FINGER PROTEIN"/>
    <property type="match status" value="1"/>
</dbReference>
<evidence type="ECO:0000256" key="3">
    <source>
        <dbReference type="ARBA" id="ARBA00022833"/>
    </source>
</evidence>
<feature type="region of interest" description="Disordered" evidence="5">
    <location>
        <begin position="208"/>
        <end position="227"/>
    </location>
</feature>
<feature type="compositionally biased region" description="Polar residues" evidence="5">
    <location>
        <begin position="292"/>
        <end position="313"/>
    </location>
</feature>
<dbReference type="PROSITE" id="PS50016">
    <property type="entry name" value="ZF_PHD_2"/>
    <property type="match status" value="1"/>
</dbReference>
<accession>A0A553NR91</accession>
<sequence>MEERVSHRSEHIRKVSSDFQKNGSLAELVVIKLPVRSCAAGTATKPLALIKPPSQSIAISVVPAKTPTPHINGQKLCPEALQTPPINLQASGGQHISPSQYSQKYELHFKVKALAHFICEVVMGTGRPAALCVCVCVCVFRGSQKEQMLGALTAFPIKVPHFTSLQRLAGLPQVRPKTLIPDSLPHSPCREQQSAQTLAVPQSVAVLSPKSQGPSLPTANSTFSHERLSKVPEESSILPSTSIASSSPGVAYAIISATSPAAHGLPGVTEGLKVQPLIFSPDSKVIIIQPQISSNTPSSPTSHASNENLVKTPSPNPAPSSREEEDPEKVAFMVALGLVTADHLEEIQSKRQERKRRSTANPAYSGLFEPERKRLASHFLFLSTRDSEELRWKCKIGTHAVSVRLTRDLNIEGLSKDEQPVAGTSVPIYVQLGSRSFAETKEELQQDDHCAVCKQDGDLQPCHTCTRAYHLDCLNPALKSTPQGMWMCPKCQKKVLNKENLSWPQSFIQSYVTHKTVREDERRKLMRRNTELTLECKHLSEEDQRLCSSLSMSMEQKERLLGAQRETQASLERLKALIRLIQRDQMIQVTMTATTMSGASLLSLPWIKGPSGGCSGSAVLPSPGASAVLHKNN</sequence>
<dbReference type="Pfam" id="PF00628">
    <property type="entry name" value="PHD"/>
    <property type="match status" value="1"/>
</dbReference>
<dbReference type="InterPro" id="IPR019787">
    <property type="entry name" value="Znf_PHD-finger"/>
</dbReference>
<keyword evidence="1" id="KW-0479">Metal-binding</keyword>
<dbReference type="InterPro" id="IPR013083">
    <property type="entry name" value="Znf_RING/FYVE/PHD"/>
</dbReference>
<evidence type="ECO:0000313" key="8">
    <source>
        <dbReference type="Proteomes" id="UP000316079"/>
    </source>
</evidence>
<evidence type="ECO:0000313" key="7">
    <source>
        <dbReference type="EMBL" id="TRY67953.1"/>
    </source>
</evidence>
<comment type="caution">
    <text evidence="7">The sequence shown here is derived from an EMBL/GenBank/DDBJ whole genome shotgun (WGS) entry which is preliminary data.</text>
</comment>
<dbReference type="OrthoDB" id="336088at2759"/>
<dbReference type="AlphaFoldDB" id="A0A553NR91"/>
<feature type="region of interest" description="Disordered" evidence="5">
    <location>
        <begin position="292"/>
        <end position="327"/>
    </location>
</feature>
<evidence type="ECO:0000256" key="5">
    <source>
        <dbReference type="SAM" id="MobiDB-lite"/>
    </source>
</evidence>
<dbReference type="SMART" id="SM00249">
    <property type="entry name" value="PHD"/>
    <property type="match status" value="1"/>
</dbReference>
<feature type="domain" description="PHD-type" evidence="6">
    <location>
        <begin position="447"/>
        <end position="494"/>
    </location>
</feature>
<dbReference type="Gene3D" id="3.30.40.10">
    <property type="entry name" value="Zinc/RING finger domain, C3HC4 (zinc finger)"/>
    <property type="match status" value="1"/>
</dbReference>
<evidence type="ECO:0000256" key="1">
    <source>
        <dbReference type="ARBA" id="ARBA00022723"/>
    </source>
</evidence>
<protein>
    <recommendedName>
        <fullName evidence="6">PHD-type domain-containing protein</fullName>
    </recommendedName>
</protein>
<dbReference type="Proteomes" id="UP000316079">
    <property type="component" value="Unassembled WGS sequence"/>
</dbReference>
<dbReference type="InterPro" id="IPR001965">
    <property type="entry name" value="Znf_PHD"/>
</dbReference>
<dbReference type="EMBL" id="SRMA01026817">
    <property type="protein sequence ID" value="TRY67953.1"/>
    <property type="molecule type" value="Genomic_DNA"/>
</dbReference>
<keyword evidence="3" id="KW-0862">Zinc</keyword>
<name>A0A553NR91_9TELE</name>
<evidence type="ECO:0000256" key="2">
    <source>
        <dbReference type="ARBA" id="ARBA00022771"/>
    </source>
</evidence>
<reference evidence="7 8" key="1">
    <citation type="journal article" date="2019" name="Sci. Data">
        <title>Hybrid genome assembly and annotation of Danionella translucida.</title>
        <authorList>
            <person name="Kadobianskyi M."/>
            <person name="Schulze L."/>
            <person name="Schuelke M."/>
            <person name="Judkewitz B."/>
        </authorList>
    </citation>
    <scope>NUCLEOTIDE SEQUENCE [LARGE SCALE GENOMIC DNA]</scope>
    <source>
        <strain evidence="7 8">Bolton</strain>
    </source>
</reference>
<keyword evidence="8" id="KW-1185">Reference proteome</keyword>
<dbReference type="SUPFAM" id="SSF57903">
    <property type="entry name" value="FYVE/PHD zinc finger"/>
    <property type="match status" value="1"/>
</dbReference>